<dbReference type="Pfam" id="PF21012">
    <property type="entry name" value="DUF6850"/>
    <property type="match status" value="1"/>
</dbReference>
<evidence type="ECO:0000259" key="2">
    <source>
        <dbReference type="Pfam" id="PF21012"/>
    </source>
</evidence>
<feature type="domain" description="DUF6850" evidence="2">
    <location>
        <begin position="49"/>
        <end position="538"/>
    </location>
</feature>
<dbReference type="AlphaFoldDB" id="A0A451GD39"/>
<evidence type="ECO:0000313" key="4">
    <source>
        <dbReference type="Proteomes" id="UP000284120"/>
    </source>
</evidence>
<dbReference type="InterPro" id="IPR049236">
    <property type="entry name" value="DUF6850"/>
</dbReference>
<feature type="signal peptide" evidence="1">
    <location>
        <begin position="1"/>
        <end position="23"/>
    </location>
</feature>
<keyword evidence="4" id="KW-1185">Reference proteome</keyword>
<dbReference type="EMBL" id="SAYW01000001">
    <property type="protein sequence ID" value="RWU10756.1"/>
    <property type="molecule type" value="Genomic_DNA"/>
</dbReference>
<feature type="chain" id="PRO_5019558224" description="DUF6850 domain-containing protein" evidence="1">
    <location>
        <begin position="24"/>
        <end position="538"/>
    </location>
</feature>
<proteinExistence type="predicted"/>
<sequence>MSFKKLQVVILLIGGVFCSANLAAQQIDSAFADINYVRRQNAWISSKNAAGLKHFKLPKISEAKLVLDKSNGQFRNFHQSSDSYEYGLDASSIYRLNKKIVFEGAIAYSNFKGKNMAGSAFIDPYENPFDIVERHDNNRGTKTKETYTLHGAISAQLNSKLTIGGRINYQAANFAKAKDLRHINKLLDMELSVGGIYQLNDLVEIGLNYNYDRRIESIYFKTYGNKGEPLSSIISFGSFYGPLETFGEYGYTYDSAIRPLTNFSHGFSFQLNLKLNEKISLFNEFTYGKPKGFFGEKGTASILYTEHAAEKYAYAGVLSISRNKNEHQIALKANYATLFNIENVYRREVMPGGGARIVYFGRRDVLDKQQLEANLNYTFFKNIENNNPSWIFNIDGNYIRRQQTTSVYPFYRDQTINSYQAKVNVKRNVVKADQMYSLGLGLGYGSGSGLAKYDGLYASPSADQLDLAPTSMDSYLYQEFEYFTKPRVSADIDLQYTKKLKENISPYVKLNYSFTKAFDTQFLGSSFGVAGLSVGCNF</sequence>
<reference evidence="3 4" key="1">
    <citation type="submission" date="2018-06" db="EMBL/GenBank/DDBJ databases">
        <title>Pedobacter endophyticus sp. nov., an endophytic bacterium isolated from a leaf of Triticum aestivum.</title>
        <authorList>
            <person name="Zhang L."/>
        </authorList>
    </citation>
    <scope>NUCLEOTIDE SEQUENCE [LARGE SCALE GENOMIC DNA]</scope>
    <source>
        <strain evidence="3 4">CM134L-2</strain>
    </source>
</reference>
<protein>
    <recommendedName>
        <fullName evidence="2">DUF6850 domain-containing protein</fullName>
    </recommendedName>
</protein>
<comment type="caution">
    <text evidence="3">The sequence shown here is derived from an EMBL/GenBank/DDBJ whole genome shotgun (WGS) entry which is preliminary data.</text>
</comment>
<evidence type="ECO:0000313" key="3">
    <source>
        <dbReference type="EMBL" id="RWU10756.1"/>
    </source>
</evidence>
<keyword evidence="1" id="KW-0732">Signal</keyword>
<name>A0A451GD39_9SPHI</name>
<gene>
    <name evidence="3" type="ORF">DPV69_05350</name>
</gene>
<organism evidence="3 4">
    <name type="scientific">Pedobacter chitinilyticus</name>
    <dbReference type="NCBI Taxonomy" id="2233776"/>
    <lineage>
        <taxon>Bacteria</taxon>
        <taxon>Pseudomonadati</taxon>
        <taxon>Bacteroidota</taxon>
        <taxon>Sphingobacteriia</taxon>
        <taxon>Sphingobacteriales</taxon>
        <taxon>Sphingobacteriaceae</taxon>
        <taxon>Pedobacter</taxon>
    </lineage>
</organism>
<accession>A0A451GD39</accession>
<dbReference type="Proteomes" id="UP000284120">
    <property type="component" value="Unassembled WGS sequence"/>
</dbReference>
<dbReference type="OrthoDB" id="749016at2"/>
<evidence type="ECO:0000256" key="1">
    <source>
        <dbReference type="SAM" id="SignalP"/>
    </source>
</evidence>
<dbReference type="RefSeq" id="WP_113646241.1">
    <property type="nucleotide sequence ID" value="NZ_QMHN01000001.1"/>
</dbReference>